<name>Q08V66_STIAD</name>
<feature type="compositionally biased region" description="Basic residues" evidence="1">
    <location>
        <begin position="345"/>
        <end position="357"/>
    </location>
</feature>
<evidence type="ECO:0000256" key="1">
    <source>
        <dbReference type="SAM" id="MobiDB-lite"/>
    </source>
</evidence>
<comment type="caution">
    <text evidence="2">The sequence shown here is derived from an EMBL/GenBank/DDBJ whole genome shotgun (WGS) entry which is preliminary data.</text>
</comment>
<organism evidence="2 3">
    <name type="scientific">Stigmatella aurantiaca (strain DW4/3-1)</name>
    <dbReference type="NCBI Taxonomy" id="378806"/>
    <lineage>
        <taxon>Bacteria</taxon>
        <taxon>Pseudomonadati</taxon>
        <taxon>Myxococcota</taxon>
        <taxon>Myxococcia</taxon>
        <taxon>Myxococcales</taxon>
        <taxon>Cystobacterineae</taxon>
        <taxon>Archangiaceae</taxon>
        <taxon>Stigmatella</taxon>
    </lineage>
</organism>
<protein>
    <submittedName>
        <fullName evidence="2">Uncharacterized protein</fullName>
    </submittedName>
</protein>
<feature type="region of interest" description="Disordered" evidence="1">
    <location>
        <begin position="249"/>
        <end position="277"/>
    </location>
</feature>
<gene>
    <name evidence="2" type="ORF">STIAU_5936</name>
</gene>
<proteinExistence type="predicted"/>
<feature type="region of interest" description="Disordered" evidence="1">
    <location>
        <begin position="41"/>
        <end position="79"/>
    </location>
</feature>
<evidence type="ECO:0000313" key="2">
    <source>
        <dbReference type="EMBL" id="EAU64358.1"/>
    </source>
</evidence>
<accession>Q08V66</accession>
<dbReference type="EMBL" id="AAMD01000120">
    <property type="protein sequence ID" value="EAU64358.1"/>
    <property type="molecule type" value="Genomic_DNA"/>
</dbReference>
<reference evidence="2 3" key="1">
    <citation type="submission" date="2006-04" db="EMBL/GenBank/DDBJ databases">
        <authorList>
            <person name="Nierman W.C."/>
        </authorList>
    </citation>
    <scope>NUCLEOTIDE SEQUENCE [LARGE SCALE GENOMIC DNA]</scope>
    <source>
        <strain evidence="2 3">DW4/3-1</strain>
    </source>
</reference>
<feature type="compositionally biased region" description="Low complexity" evidence="1">
    <location>
        <begin position="443"/>
        <end position="456"/>
    </location>
</feature>
<dbReference type="AlphaFoldDB" id="Q08V66"/>
<evidence type="ECO:0000313" key="3">
    <source>
        <dbReference type="Proteomes" id="UP000032702"/>
    </source>
</evidence>
<dbReference type="Proteomes" id="UP000032702">
    <property type="component" value="Unassembled WGS sequence"/>
</dbReference>
<sequence>MDVRVRGGEERDGAAFIDAVIVGIQRVVPVELLHAVRDEDGVAQGPARSPLPRARELDPHLLPGTRNDFPEDRGPLGQLVDEGRQGHRVVGPEGHQEEARPQDQELLVNAQVQLRIPEPDAGVEFIGGEAGFELQEHLGNDEIENVGAEVEVGIPQLEAVVVGDISPAPLPLPEIRGDDPVDIRGNAIAAQAVSEGADGGGSHLFLEQLLQALLRGLGGRVGGGVPGGRWRRGGLGLLIGGWGRVVLGQRGGGMEHPQGEQPEPDAAPENGVNRQHRGDLPQDMITVLVQCIVTISPSGLKCRPFSAGAASGCPHHWLPSRTPVVLASRRGTPARSWARRLPASSRHRRTRRARHSAPRAAGGPWGSWTARASEEALRIDPRARGAPLPSTGRCRSCTSGHRRALDGSASRCGSPHRTRRSTGSRPCRLLPESRCPCSASGTSPPCHRPSCASSSSRRARCHRPPSGSLGGWRRSPGCSARRRTRPGHSRACGGAGRAVRPASPPASRE</sequence>
<feature type="compositionally biased region" description="Basic and acidic residues" evidence="1">
    <location>
        <begin position="372"/>
        <end position="383"/>
    </location>
</feature>
<feature type="region of interest" description="Disordered" evidence="1">
    <location>
        <begin position="326"/>
        <end position="509"/>
    </location>
</feature>